<reference evidence="2" key="1">
    <citation type="submission" date="2020-05" db="EMBL/GenBank/DDBJ databases">
        <title>Mycena genomes resolve the evolution of fungal bioluminescence.</title>
        <authorList>
            <person name="Tsai I.J."/>
        </authorList>
    </citation>
    <scope>NUCLEOTIDE SEQUENCE</scope>
    <source>
        <strain evidence="2">CCC161011</strain>
    </source>
</reference>
<evidence type="ECO:0000313" key="2">
    <source>
        <dbReference type="EMBL" id="KAF7344684.1"/>
    </source>
</evidence>
<feature type="signal peptide" evidence="1">
    <location>
        <begin position="1"/>
        <end position="23"/>
    </location>
</feature>
<evidence type="ECO:0000256" key="1">
    <source>
        <dbReference type="SAM" id="SignalP"/>
    </source>
</evidence>
<protein>
    <recommendedName>
        <fullName evidence="4">Secreted protein</fullName>
    </recommendedName>
</protein>
<feature type="chain" id="PRO_5034447555" description="Secreted protein" evidence="1">
    <location>
        <begin position="24"/>
        <end position="84"/>
    </location>
</feature>
<evidence type="ECO:0008006" key="4">
    <source>
        <dbReference type="Google" id="ProtNLM"/>
    </source>
</evidence>
<dbReference type="EMBL" id="JACAZI010000014">
    <property type="protein sequence ID" value="KAF7344684.1"/>
    <property type="molecule type" value="Genomic_DNA"/>
</dbReference>
<keyword evidence="3" id="KW-1185">Reference proteome</keyword>
<name>A0A8H6XQ33_9AGAR</name>
<organism evidence="2 3">
    <name type="scientific">Mycena venus</name>
    <dbReference type="NCBI Taxonomy" id="2733690"/>
    <lineage>
        <taxon>Eukaryota</taxon>
        <taxon>Fungi</taxon>
        <taxon>Dikarya</taxon>
        <taxon>Basidiomycota</taxon>
        <taxon>Agaricomycotina</taxon>
        <taxon>Agaricomycetes</taxon>
        <taxon>Agaricomycetidae</taxon>
        <taxon>Agaricales</taxon>
        <taxon>Marasmiineae</taxon>
        <taxon>Mycenaceae</taxon>
        <taxon>Mycena</taxon>
    </lineage>
</organism>
<dbReference type="AlphaFoldDB" id="A0A8H6XQ33"/>
<gene>
    <name evidence="2" type="ORF">MVEN_01628700</name>
</gene>
<evidence type="ECO:0000313" key="3">
    <source>
        <dbReference type="Proteomes" id="UP000620124"/>
    </source>
</evidence>
<sequence length="84" mass="9185">MFSVSMMWPPLLGLISAVYGVLALSPSPPAMLPSHGSSRSPNPVLLRIHLLGVALEFARRTTPLIALDFWVYKLGEGELRTRAL</sequence>
<dbReference type="Proteomes" id="UP000620124">
    <property type="component" value="Unassembled WGS sequence"/>
</dbReference>
<comment type="caution">
    <text evidence="2">The sequence shown here is derived from an EMBL/GenBank/DDBJ whole genome shotgun (WGS) entry which is preliminary data.</text>
</comment>
<accession>A0A8H6XQ33</accession>
<keyword evidence="1" id="KW-0732">Signal</keyword>
<proteinExistence type="predicted"/>